<comment type="caution">
    <text evidence="3">The sequence shown here is derived from an EMBL/GenBank/DDBJ whole genome shotgun (WGS) entry which is preliminary data.</text>
</comment>
<evidence type="ECO:0000256" key="2">
    <source>
        <dbReference type="SAM" id="SignalP"/>
    </source>
</evidence>
<feature type="signal peptide" evidence="2">
    <location>
        <begin position="1"/>
        <end position="24"/>
    </location>
</feature>
<keyword evidence="1" id="KW-0472">Membrane</keyword>
<organism evidence="3 4">
    <name type="scientific">Pisum sativum</name>
    <name type="common">Garden pea</name>
    <name type="synonym">Lathyrus oleraceus</name>
    <dbReference type="NCBI Taxonomy" id="3888"/>
    <lineage>
        <taxon>Eukaryota</taxon>
        <taxon>Viridiplantae</taxon>
        <taxon>Streptophyta</taxon>
        <taxon>Embryophyta</taxon>
        <taxon>Tracheophyta</taxon>
        <taxon>Spermatophyta</taxon>
        <taxon>Magnoliopsida</taxon>
        <taxon>eudicotyledons</taxon>
        <taxon>Gunneridae</taxon>
        <taxon>Pentapetalae</taxon>
        <taxon>rosids</taxon>
        <taxon>fabids</taxon>
        <taxon>Fabales</taxon>
        <taxon>Fabaceae</taxon>
        <taxon>Papilionoideae</taxon>
        <taxon>50 kb inversion clade</taxon>
        <taxon>NPAAA clade</taxon>
        <taxon>Hologalegina</taxon>
        <taxon>IRL clade</taxon>
        <taxon>Fabeae</taxon>
        <taxon>Lathyrus</taxon>
    </lineage>
</organism>
<feature type="non-terminal residue" evidence="3">
    <location>
        <position position="234"/>
    </location>
</feature>
<keyword evidence="2" id="KW-0732">Signal</keyword>
<name>A0A9D4Y9Z5_PEA</name>
<keyword evidence="4" id="KW-1185">Reference proteome</keyword>
<dbReference type="Gramene" id="Psat02G0146100-T1">
    <property type="protein sequence ID" value="KAI5434644.1"/>
    <property type="gene ID" value="KIW84_021461"/>
</dbReference>
<gene>
    <name evidence="3" type="ORF">KIW84_021461</name>
</gene>
<dbReference type="AlphaFoldDB" id="A0A9D4Y9Z5"/>
<keyword evidence="1" id="KW-1133">Transmembrane helix</keyword>
<proteinExistence type="predicted"/>
<keyword evidence="1" id="KW-0812">Transmembrane</keyword>
<sequence>RHFTPFPILILYFELFHFPIPVRSERKMAENTNGVAEEENFNQEKKTTTENLYDVVHRLISEPSYTANRIKTSLSPFITEASRNYTRRVLLWSRQGSPLRPLLLISVGTITLVALTGLVTFILLLLVATINAIIVSLLISLAVAGGFLALFFALVTATYIGALSVAIFAISTVTFWTIVAIVITTGWAGFFYTVWLVTTKSLGFARHSLSASGSAISTYSAAWGSRNLIHKHSD</sequence>
<protein>
    <submittedName>
        <fullName evidence="3">Uncharacterized protein</fullName>
    </submittedName>
</protein>
<feature type="chain" id="PRO_5038646634" evidence="2">
    <location>
        <begin position="25"/>
        <end position="234"/>
    </location>
</feature>
<evidence type="ECO:0000256" key="1">
    <source>
        <dbReference type="SAM" id="Phobius"/>
    </source>
</evidence>
<dbReference type="PANTHER" id="PTHR35508:SF3">
    <property type="entry name" value="PROTEIN, PUTATIVE-RELATED"/>
    <property type="match status" value="1"/>
</dbReference>
<feature type="transmembrane region" description="Helical" evidence="1">
    <location>
        <begin position="102"/>
        <end position="127"/>
    </location>
</feature>
<feature type="transmembrane region" description="Helical" evidence="1">
    <location>
        <begin position="167"/>
        <end position="192"/>
    </location>
</feature>
<reference evidence="3 4" key="1">
    <citation type="journal article" date="2022" name="Nat. Genet.">
        <title>Improved pea reference genome and pan-genome highlight genomic features and evolutionary characteristics.</title>
        <authorList>
            <person name="Yang T."/>
            <person name="Liu R."/>
            <person name="Luo Y."/>
            <person name="Hu S."/>
            <person name="Wang D."/>
            <person name="Wang C."/>
            <person name="Pandey M.K."/>
            <person name="Ge S."/>
            <person name="Xu Q."/>
            <person name="Li N."/>
            <person name="Li G."/>
            <person name="Huang Y."/>
            <person name="Saxena R.K."/>
            <person name="Ji Y."/>
            <person name="Li M."/>
            <person name="Yan X."/>
            <person name="He Y."/>
            <person name="Liu Y."/>
            <person name="Wang X."/>
            <person name="Xiang C."/>
            <person name="Varshney R.K."/>
            <person name="Ding H."/>
            <person name="Gao S."/>
            <person name="Zong X."/>
        </authorList>
    </citation>
    <scope>NUCLEOTIDE SEQUENCE [LARGE SCALE GENOMIC DNA]</scope>
    <source>
        <strain evidence="3 4">cv. Zhongwan 6</strain>
    </source>
</reference>
<dbReference type="PANTHER" id="PTHR35508">
    <property type="entry name" value="VOLTAGE-DEPENDENT L-TYPE CALCIUM CHANNEL SUBUNIT"/>
    <property type="match status" value="1"/>
</dbReference>
<dbReference type="EMBL" id="JAMSHJ010000002">
    <property type="protein sequence ID" value="KAI5434644.1"/>
    <property type="molecule type" value="Genomic_DNA"/>
</dbReference>
<dbReference type="SUPFAM" id="SSF103473">
    <property type="entry name" value="MFS general substrate transporter"/>
    <property type="match status" value="1"/>
</dbReference>
<dbReference type="InterPro" id="IPR036259">
    <property type="entry name" value="MFS_trans_sf"/>
</dbReference>
<evidence type="ECO:0000313" key="3">
    <source>
        <dbReference type="EMBL" id="KAI5434644.1"/>
    </source>
</evidence>
<dbReference type="Proteomes" id="UP001058974">
    <property type="component" value="Chromosome 2"/>
</dbReference>
<accession>A0A9D4Y9Z5</accession>
<evidence type="ECO:0000313" key="4">
    <source>
        <dbReference type="Proteomes" id="UP001058974"/>
    </source>
</evidence>
<feature type="transmembrane region" description="Helical" evidence="1">
    <location>
        <begin position="133"/>
        <end position="155"/>
    </location>
</feature>